<proteinExistence type="predicted"/>
<evidence type="ECO:0000256" key="1">
    <source>
        <dbReference type="SAM" id="Coils"/>
    </source>
</evidence>
<organism evidence="2">
    <name type="scientific">uncultured Sulfurovum sp</name>
    <dbReference type="NCBI Taxonomy" id="269237"/>
    <lineage>
        <taxon>Bacteria</taxon>
        <taxon>Pseudomonadati</taxon>
        <taxon>Campylobacterota</taxon>
        <taxon>Epsilonproteobacteria</taxon>
        <taxon>Campylobacterales</taxon>
        <taxon>Sulfurovaceae</taxon>
        <taxon>Sulfurovum</taxon>
        <taxon>environmental samples</taxon>
    </lineage>
</organism>
<dbReference type="InterPro" id="IPR012337">
    <property type="entry name" value="RNaseH-like_sf"/>
</dbReference>
<evidence type="ECO:0000313" key="2">
    <source>
        <dbReference type="EMBL" id="CAA6820723.1"/>
    </source>
</evidence>
<accession>A0A6S6TWS3</accession>
<dbReference type="GO" id="GO:0003676">
    <property type="term" value="F:nucleic acid binding"/>
    <property type="evidence" value="ECO:0007669"/>
    <property type="project" value="InterPro"/>
</dbReference>
<name>A0A6S6TWS3_9BACT</name>
<feature type="coiled-coil region" evidence="1">
    <location>
        <begin position="139"/>
        <end position="166"/>
    </location>
</feature>
<dbReference type="Gene3D" id="3.30.420.10">
    <property type="entry name" value="Ribonuclease H-like superfamily/Ribonuclease H"/>
    <property type="match status" value="1"/>
</dbReference>
<dbReference type="InterPro" id="IPR036397">
    <property type="entry name" value="RNaseH_sf"/>
</dbReference>
<dbReference type="EMBL" id="CACVAU010000058">
    <property type="protein sequence ID" value="CAA6820723.1"/>
    <property type="molecule type" value="Genomic_DNA"/>
</dbReference>
<evidence type="ECO:0008006" key="3">
    <source>
        <dbReference type="Google" id="ProtNLM"/>
    </source>
</evidence>
<dbReference type="AlphaFoldDB" id="A0A6S6TWS3"/>
<sequence length="192" mass="22012">MNNLVQSKRSRRLIYVDASGVENNTIFQISLYDKDNNATSILKLDEVENSSEAEQYAIFYALLYIKKYNYVGCHILCDNQSAVNSKIVQILSKEYSIGVSWIPREANVIADKIAKLEPTVKESEWNILKLFVELIKNQCHNMNDVKAEQKTEIKALKETIEKQKATIDLRNTKISNQAKQINALRATKEKVK</sequence>
<dbReference type="SUPFAM" id="SSF53098">
    <property type="entry name" value="Ribonuclease H-like"/>
    <property type="match status" value="1"/>
</dbReference>
<keyword evidence="1" id="KW-0175">Coiled coil</keyword>
<gene>
    <name evidence="2" type="ORF">HELGO_WM5127</name>
</gene>
<protein>
    <recommendedName>
        <fullName evidence="3">RNase H type-1 domain-containing protein</fullName>
    </recommendedName>
</protein>
<reference evidence="2" key="1">
    <citation type="submission" date="2020-01" db="EMBL/GenBank/DDBJ databases">
        <authorList>
            <person name="Meier V. D."/>
            <person name="Meier V D."/>
        </authorList>
    </citation>
    <scope>NUCLEOTIDE SEQUENCE</scope>
    <source>
        <strain evidence="2">HLG_WM_MAG_05</strain>
    </source>
</reference>